<keyword evidence="3" id="KW-1185">Reference proteome</keyword>
<dbReference type="OrthoDB" id="1522692at2"/>
<name>A0A212TMX2_9BACT</name>
<dbReference type="AlphaFoldDB" id="A0A212TMX2"/>
<evidence type="ECO:0000313" key="3">
    <source>
        <dbReference type="Proteomes" id="UP000198131"/>
    </source>
</evidence>
<dbReference type="RefSeq" id="WP_088843200.1">
    <property type="nucleotide sequence ID" value="NZ_FYEW01000001.1"/>
</dbReference>
<dbReference type="EMBL" id="FYEW01000001">
    <property type="protein sequence ID" value="SNC67407.1"/>
    <property type="molecule type" value="Genomic_DNA"/>
</dbReference>
<reference evidence="3" key="1">
    <citation type="submission" date="2017-06" db="EMBL/GenBank/DDBJ databases">
        <authorList>
            <person name="Varghese N."/>
            <person name="Submissions S."/>
        </authorList>
    </citation>
    <scope>NUCLEOTIDE SEQUENCE [LARGE SCALE GENOMIC DNA]</scope>
    <source>
        <strain evidence="3">DSM 11116</strain>
    </source>
</reference>
<accession>A0A212TMX2</accession>
<feature type="signal peptide" evidence="1">
    <location>
        <begin position="1"/>
        <end position="19"/>
    </location>
</feature>
<proteinExistence type="predicted"/>
<keyword evidence="1" id="KW-0732">Signal</keyword>
<organism evidence="2 3">
    <name type="scientific">Hymenobacter gelipurpurascens</name>
    <dbReference type="NCBI Taxonomy" id="89968"/>
    <lineage>
        <taxon>Bacteria</taxon>
        <taxon>Pseudomonadati</taxon>
        <taxon>Bacteroidota</taxon>
        <taxon>Cytophagia</taxon>
        <taxon>Cytophagales</taxon>
        <taxon>Hymenobacteraceae</taxon>
        <taxon>Hymenobacter</taxon>
    </lineage>
</organism>
<dbReference type="Proteomes" id="UP000198131">
    <property type="component" value="Unassembled WGS sequence"/>
</dbReference>
<evidence type="ECO:0000313" key="2">
    <source>
        <dbReference type="EMBL" id="SNC67407.1"/>
    </source>
</evidence>
<feature type="chain" id="PRO_5012442745" evidence="1">
    <location>
        <begin position="20"/>
        <end position="291"/>
    </location>
</feature>
<sequence>MMRAILTLILTCCTLLTQAAPPQLLLDIARFRNEDKAVKGGIVEIYATVSGQSLTYMRRAPKMFQAAATVTIEIIRADGSAIYQETVTLKPPVLRDTTAAIKNPISFQKRILVPDGTYTVRGQVRDQYRSGNSSVVDIPLMVQTTSAKPILSDVVLLAKPASRSASDPNNFIRSGFSLTRTPGGLYARGMDKLYFYSELYNAPADQSLSLRYRARTVGGTKDAASGTGSVNGLAGRPTPIVGELDLSKLPAGEYVLTVEIRNSKSQVLSTQTARLRHTPADYAPAGAVMPR</sequence>
<evidence type="ECO:0000256" key="1">
    <source>
        <dbReference type="SAM" id="SignalP"/>
    </source>
</evidence>
<gene>
    <name evidence="2" type="ORF">SAMN06265337_1941</name>
</gene>
<protein>
    <submittedName>
        <fullName evidence="2">Uncharacterized protein</fullName>
    </submittedName>
</protein>